<keyword evidence="3" id="KW-0813">Transport</keyword>
<evidence type="ECO:0000313" key="10">
    <source>
        <dbReference type="Proteomes" id="UP000265962"/>
    </source>
</evidence>
<sequence length="236" mass="24335">MTGREEITTAMRDSIPIMVGYFFVAMAFGLFCARGGIPPAMSGLISLTNVSSSGQLAGVTVITSGGSWLQLALGVFLVNLRYVLMSISLGQRLGPGAGTWQRMLLAWGITDEIYALGMSRTRLTVASYLSGCVLPIIGWTSGTVLGGLVGDALPARLTAAFGLLMYVMFVAIVTPVAARARSVLGAVAGGAGLSAVLAVWTDLASGWRIIVTALVVSAVLATIAPVRASDEHGAQA</sequence>
<evidence type="ECO:0000313" key="9">
    <source>
        <dbReference type="EMBL" id="SPF68388.1"/>
    </source>
</evidence>
<reference evidence="10" key="1">
    <citation type="submission" date="2018-02" db="EMBL/GenBank/DDBJ databases">
        <authorList>
            <person name="Hornung B."/>
        </authorList>
    </citation>
    <scope>NUCLEOTIDE SEQUENCE [LARGE SCALE GENOMIC DNA]</scope>
</reference>
<dbReference type="GO" id="GO:1903785">
    <property type="term" value="P:L-valine transmembrane transport"/>
    <property type="evidence" value="ECO:0007669"/>
    <property type="project" value="TreeGrafter"/>
</dbReference>
<feature type="transmembrane region" description="Helical" evidence="8">
    <location>
        <begin position="183"/>
        <end position="201"/>
    </location>
</feature>
<evidence type="ECO:0000256" key="3">
    <source>
        <dbReference type="ARBA" id="ARBA00022448"/>
    </source>
</evidence>
<dbReference type="OrthoDB" id="3181706at2"/>
<gene>
    <name evidence="9" type="ORF">PROPJV5_1383</name>
</gene>
<accession>A0A375I565</accession>
<protein>
    <submittedName>
        <fullName evidence="9">Branched-chain amino acid transport, permease</fullName>
    </submittedName>
</protein>
<keyword evidence="10" id="KW-1185">Reference proteome</keyword>
<dbReference type="RefSeq" id="WP_119715543.1">
    <property type="nucleotide sequence ID" value="NZ_OMOH01000004.1"/>
</dbReference>
<dbReference type="AlphaFoldDB" id="A0A375I565"/>
<organism evidence="9 10">
    <name type="scientific">Propionibacterium ruminifibrarum</name>
    <dbReference type="NCBI Taxonomy" id="1962131"/>
    <lineage>
        <taxon>Bacteria</taxon>
        <taxon>Bacillati</taxon>
        <taxon>Actinomycetota</taxon>
        <taxon>Actinomycetes</taxon>
        <taxon>Propionibacteriales</taxon>
        <taxon>Propionibacteriaceae</taxon>
        <taxon>Propionibacterium</taxon>
    </lineage>
</organism>
<dbReference type="Pfam" id="PF03591">
    <property type="entry name" value="AzlC"/>
    <property type="match status" value="1"/>
</dbReference>
<dbReference type="InterPro" id="IPR011606">
    <property type="entry name" value="Brnchd-chn_aa_trnsp_permease"/>
</dbReference>
<name>A0A375I565_9ACTN</name>
<evidence type="ECO:0000256" key="7">
    <source>
        <dbReference type="ARBA" id="ARBA00023136"/>
    </source>
</evidence>
<feature type="transmembrane region" description="Helical" evidence="8">
    <location>
        <begin position="15"/>
        <end position="37"/>
    </location>
</feature>
<feature type="transmembrane region" description="Helical" evidence="8">
    <location>
        <begin position="128"/>
        <end position="149"/>
    </location>
</feature>
<feature type="transmembrane region" description="Helical" evidence="8">
    <location>
        <begin position="155"/>
        <end position="176"/>
    </location>
</feature>
<evidence type="ECO:0000256" key="6">
    <source>
        <dbReference type="ARBA" id="ARBA00022989"/>
    </source>
</evidence>
<keyword evidence="6 8" id="KW-1133">Transmembrane helix</keyword>
<dbReference type="Proteomes" id="UP000265962">
    <property type="component" value="Unassembled WGS sequence"/>
</dbReference>
<evidence type="ECO:0000256" key="2">
    <source>
        <dbReference type="ARBA" id="ARBA00010735"/>
    </source>
</evidence>
<evidence type="ECO:0000256" key="5">
    <source>
        <dbReference type="ARBA" id="ARBA00022692"/>
    </source>
</evidence>
<comment type="subcellular location">
    <subcellularLocation>
        <location evidence="1">Cell membrane</location>
        <topology evidence="1">Multi-pass membrane protein</topology>
    </subcellularLocation>
</comment>
<dbReference type="PANTHER" id="PTHR34979">
    <property type="entry name" value="INNER MEMBRANE PROTEIN YGAZ"/>
    <property type="match status" value="1"/>
</dbReference>
<dbReference type="PANTHER" id="PTHR34979:SF1">
    <property type="entry name" value="INNER MEMBRANE PROTEIN YGAZ"/>
    <property type="match status" value="1"/>
</dbReference>
<evidence type="ECO:0000256" key="1">
    <source>
        <dbReference type="ARBA" id="ARBA00004651"/>
    </source>
</evidence>
<keyword evidence="4" id="KW-1003">Cell membrane</keyword>
<keyword evidence="7 8" id="KW-0472">Membrane</keyword>
<dbReference type="GO" id="GO:0005886">
    <property type="term" value="C:plasma membrane"/>
    <property type="evidence" value="ECO:0007669"/>
    <property type="project" value="UniProtKB-SubCell"/>
</dbReference>
<evidence type="ECO:0000256" key="4">
    <source>
        <dbReference type="ARBA" id="ARBA00022475"/>
    </source>
</evidence>
<feature type="transmembrane region" description="Helical" evidence="8">
    <location>
        <begin position="57"/>
        <end position="84"/>
    </location>
</feature>
<feature type="transmembrane region" description="Helical" evidence="8">
    <location>
        <begin position="207"/>
        <end position="226"/>
    </location>
</feature>
<comment type="similarity">
    <text evidence="2">Belongs to the AzlC family.</text>
</comment>
<keyword evidence="5 8" id="KW-0812">Transmembrane</keyword>
<dbReference type="EMBL" id="OMOH01000004">
    <property type="protein sequence ID" value="SPF68388.1"/>
    <property type="molecule type" value="Genomic_DNA"/>
</dbReference>
<evidence type="ECO:0000256" key="8">
    <source>
        <dbReference type="SAM" id="Phobius"/>
    </source>
</evidence>
<proteinExistence type="inferred from homology"/>